<sequence>MAARWNDFGESQCRYLFLISGGYVAVDKNGSQLLFCSIADSGNEKIPRMLGENLRFFFGIMLDEIQSRAIVLRTRHRIYKGVMKID</sequence>
<comment type="caution">
    <text evidence="1">The sequence shown here is derived from an EMBL/GenBank/DDBJ whole genome shotgun (WGS) entry which is preliminary data.</text>
</comment>
<dbReference type="AlphaFoldDB" id="A0A3A3GE77"/>
<dbReference type="EMBL" id="QYZD01000045">
    <property type="protein sequence ID" value="RJG17827.1"/>
    <property type="molecule type" value="Genomic_DNA"/>
</dbReference>
<name>A0A3A3GE77_PANTH</name>
<dbReference type="Proteomes" id="UP000266177">
    <property type="component" value="Unassembled WGS sequence"/>
</dbReference>
<evidence type="ECO:0000313" key="1">
    <source>
        <dbReference type="EMBL" id="RJG17827.1"/>
    </source>
</evidence>
<reference evidence="1 2" key="1">
    <citation type="submission" date="2018-09" db="EMBL/GenBank/DDBJ databases">
        <title>Paenibacillus SK2017-BO5.</title>
        <authorList>
            <person name="Piskunova J.V."/>
            <person name="Dubiley S.A."/>
            <person name="Severinov K.V."/>
        </authorList>
    </citation>
    <scope>NUCLEOTIDE SEQUENCE [LARGE SCALE GENOMIC DNA]</scope>
    <source>
        <strain evidence="1 2">BO5</strain>
    </source>
</reference>
<evidence type="ECO:0000313" key="2">
    <source>
        <dbReference type="Proteomes" id="UP000266177"/>
    </source>
</evidence>
<proteinExistence type="predicted"/>
<gene>
    <name evidence="1" type="ORF">DQX05_27190</name>
</gene>
<organism evidence="1 2">
    <name type="scientific">Paenibacillus thiaminolyticus</name>
    <name type="common">Bacillus thiaminolyticus</name>
    <dbReference type="NCBI Taxonomy" id="49283"/>
    <lineage>
        <taxon>Bacteria</taxon>
        <taxon>Bacillati</taxon>
        <taxon>Bacillota</taxon>
        <taxon>Bacilli</taxon>
        <taxon>Bacillales</taxon>
        <taxon>Paenibacillaceae</taxon>
        <taxon>Paenibacillus</taxon>
    </lineage>
</organism>
<accession>A0A3A3GE77</accession>
<protein>
    <submittedName>
        <fullName evidence="1">Uncharacterized protein</fullName>
    </submittedName>
</protein>